<dbReference type="Proteomes" id="UP000247498">
    <property type="component" value="Unassembled WGS sequence"/>
</dbReference>
<evidence type="ECO:0000256" key="3">
    <source>
        <dbReference type="SAM" id="Phobius"/>
    </source>
</evidence>
<evidence type="ECO:0000313" key="5">
    <source>
        <dbReference type="EMBL" id="GBF99171.1"/>
    </source>
</evidence>
<dbReference type="InParanoid" id="A0A2V0PH73"/>
<dbReference type="GO" id="GO:0005096">
    <property type="term" value="F:GTPase activator activity"/>
    <property type="evidence" value="ECO:0007669"/>
    <property type="project" value="UniProtKB-KW"/>
</dbReference>
<keyword evidence="3" id="KW-0812">Transmembrane</keyword>
<dbReference type="OrthoDB" id="206700at2759"/>
<dbReference type="SUPFAM" id="SSF47923">
    <property type="entry name" value="Ypt/Rab-GAP domain of gyp1p"/>
    <property type="match status" value="2"/>
</dbReference>
<keyword evidence="3" id="KW-1133">Transmembrane helix</keyword>
<feature type="region of interest" description="Disordered" evidence="2">
    <location>
        <begin position="329"/>
        <end position="352"/>
    </location>
</feature>
<dbReference type="Gene3D" id="1.10.8.1310">
    <property type="match status" value="1"/>
</dbReference>
<dbReference type="Gene3D" id="1.10.472.80">
    <property type="entry name" value="Ypt/Rab-GAP domain of gyp1p, domain 3"/>
    <property type="match status" value="1"/>
</dbReference>
<feature type="transmembrane region" description="Helical" evidence="3">
    <location>
        <begin position="375"/>
        <end position="394"/>
    </location>
</feature>
<dbReference type="InterPro" id="IPR035969">
    <property type="entry name" value="Rab-GAP_TBC_sf"/>
</dbReference>
<keyword evidence="6" id="KW-1185">Reference proteome</keyword>
<feature type="domain" description="Rab-GAP TBC" evidence="4">
    <location>
        <begin position="52"/>
        <end position="240"/>
    </location>
</feature>
<evidence type="ECO:0000256" key="1">
    <source>
        <dbReference type="ARBA" id="ARBA00022468"/>
    </source>
</evidence>
<dbReference type="AlphaFoldDB" id="A0A2V0PH73"/>
<evidence type="ECO:0000313" key="6">
    <source>
        <dbReference type="Proteomes" id="UP000247498"/>
    </source>
</evidence>
<dbReference type="InterPro" id="IPR000195">
    <property type="entry name" value="Rab-GAP-TBC_dom"/>
</dbReference>
<accession>A0A2V0PH73</accession>
<feature type="region of interest" description="Disordered" evidence="2">
    <location>
        <begin position="1"/>
        <end position="25"/>
    </location>
</feature>
<dbReference type="Pfam" id="PF00566">
    <property type="entry name" value="RabGAP-TBC"/>
    <property type="match status" value="1"/>
</dbReference>
<keyword evidence="1" id="KW-0343">GTPase activation</keyword>
<dbReference type="PROSITE" id="PS50086">
    <property type="entry name" value="TBC_RABGAP"/>
    <property type="match status" value="1"/>
</dbReference>
<dbReference type="GO" id="GO:0006888">
    <property type="term" value="P:endoplasmic reticulum to Golgi vesicle-mediated transport"/>
    <property type="evidence" value="ECO:0007669"/>
    <property type="project" value="TreeGrafter"/>
</dbReference>
<sequence length="409" mass="43860">MTRSKQKHRRQVLSEAHRERERDQGTIRELNQALDDGQDLRRLRQLAAVRGLVNSELRARLWVKLSGADVDAVPLGAYEAAAAGAHRDSTTVDCDVARSLWAFMPGASDEERAAKRAELARLLNAVVVHHGGDVHYYQGLHDVASVLLLVAGERAAFAILCRLTTGPLRDATRPTLDPVLELLGLMGPVLEAADPELAALSRDLGLPPYYALSWFITWFSHDVGGLAPAARLFDLFLAVHPLMPLYVGAVAMRSQRAALLEAGRGEGGMPGLHTALNNLDVVRAMSADALACAAVTLFQEARPEALLARRALRMEMAVAPRAFRDRAGGGAWRVPEPSRRAPVGRAGGKPPQGGLLQQSLAKLLLPGAREAPPSAVFLSLGLYTAVAAAAWIVMRLQLEAGGAGTLPWG</sequence>
<dbReference type="STRING" id="307507.A0A2V0PH73"/>
<feature type="compositionally biased region" description="Basic and acidic residues" evidence="2">
    <location>
        <begin position="15"/>
        <end position="25"/>
    </location>
</feature>
<keyword evidence="3" id="KW-0472">Membrane</keyword>
<organism evidence="5 6">
    <name type="scientific">Raphidocelis subcapitata</name>
    <dbReference type="NCBI Taxonomy" id="307507"/>
    <lineage>
        <taxon>Eukaryota</taxon>
        <taxon>Viridiplantae</taxon>
        <taxon>Chlorophyta</taxon>
        <taxon>core chlorophytes</taxon>
        <taxon>Chlorophyceae</taxon>
        <taxon>CS clade</taxon>
        <taxon>Sphaeropleales</taxon>
        <taxon>Selenastraceae</taxon>
        <taxon>Raphidocelis</taxon>
    </lineage>
</organism>
<dbReference type="InterPro" id="IPR045913">
    <property type="entry name" value="TBC20/Gyp8-like"/>
</dbReference>
<protein>
    <recommendedName>
        <fullName evidence="4">Rab-GAP TBC domain-containing protein</fullName>
    </recommendedName>
</protein>
<evidence type="ECO:0000256" key="2">
    <source>
        <dbReference type="SAM" id="MobiDB-lite"/>
    </source>
</evidence>
<dbReference type="GO" id="GO:0005789">
    <property type="term" value="C:endoplasmic reticulum membrane"/>
    <property type="evidence" value="ECO:0007669"/>
    <property type="project" value="TreeGrafter"/>
</dbReference>
<dbReference type="PANTHER" id="PTHR20913:SF7">
    <property type="entry name" value="RE60063P"/>
    <property type="match status" value="1"/>
</dbReference>
<name>A0A2V0PH73_9CHLO</name>
<dbReference type="SMART" id="SM00164">
    <property type="entry name" value="TBC"/>
    <property type="match status" value="1"/>
</dbReference>
<reference evidence="5 6" key="1">
    <citation type="journal article" date="2018" name="Sci. Rep.">
        <title>Raphidocelis subcapitata (=Pseudokirchneriella subcapitata) provides an insight into genome evolution and environmental adaptations in the Sphaeropleales.</title>
        <authorList>
            <person name="Suzuki S."/>
            <person name="Yamaguchi H."/>
            <person name="Nakajima N."/>
            <person name="Kawachi M."/>
        </authorList>
    </citation>
    <scope>NUCLEOTIDE SEQUENCE [LARGE SCALE GENOMIC DNA]</scope>
    <source>
        <strain evidence="5 6">NIES-35</strain>
    </source>
</reference>
<comment type="caution">
    <text evidence="5">The sequence shown here is derived from an EMBL/GenBank/DDBJ whole genome shotgun (WGS) entry which is preliminary data.</text>
</comment>
<gene>
    <name evidence="5" type="ORF">Rsub_11616</name>
</gene>
<proteinExistence type="predicted"/>
<evidence type="ECO:0000259" key="4">
    <source>
        <dbReference type="PROSITE" id="PS50086"/>
    </source>
</evidence>
<dbReference type="PANTHER" id="PTHR20913">
    <property type="entry name" value="TBC1 DOMAIN FAMILY MEMBER 20/GTPASE"/>
    <property type="match status" value="1"/>
</dbReference>
<dbReference type="EMBL" id="BDRX01000148">
    <property type="protein sequence ID" value="GBF99171.1"/>
    <property type="molecule type" value="Genomic_DNA"/>
</dbReference>
<feature type="compositionally biased region" description="Basic residues" evidence="2">
    <location>
        <begin position="1"/>
        <end position="11"/>
    </location>
</feature>